<dbReference type="Proteomes" id="UP001283361">
    <property type="component" value="Unassembled WGS sequence"/>
</dbReference>
<organism evidence="3 4">
    <name type="scientific">Elysia crispata</name>
    <name type="common">lettuce slug</name>
    <dbReference type="NCBI Taxonomy" id="231223"/>
    <lineage>
        <taxon>Eukaryota</taxon>
        <taxon>Metazoa</taxon>
        <taxon>Spiralia</taxon>
        <taxon>Lophotrochozoa</taxon>
        <taxon>Mollusca</taxon>
        <taxon>Gastropoda</taxon>
        <taxon>Heterobranchia</taxon>
        <taxon>Euthyneura</taxon>
        <taxon>Panpulmonata</taxon>
        <taxon>Sacoglossa</taxon>
        <taxon>Placobranchoidea</taxon>
        <taxon>Plakobranchidae</taxon>
        <taxon>Elysia</taxon>
    </lineage>
</organism>
<keyword evidence="4" id="KW-1185">Reference proteome</keyword>
<protein>
    <submittedName>
        <fullName evidence="3">Uncharacterized protein</fullName>
    </submittedName>
</protein>
<evidence type="ECO:0000256" key="1">
    <source>
        <dbReference type="SAM" id="Coils"/>
    </source>
</evidence>
<evidence type="ECO:0000313" key="4">
    <source>
        <dbReference type="Proteomes" id="UP001283361"/>
    </source>
</evidence>
<accession>A0AAE0YW60</accession>
<sequence>MLYTILMDHTSKTNLDRGPSALILSPSTPIGHRDLALACGTETKQLRLRVYLIRTTDDSQPAPDCVNLPDHGRRDTKQTINKSVQTWSDYRVRECECRTKRHLSGLHYVNPGMLRIHGYLRLAYVNGDREDFSPSCKLVTLALGHGYTNAGIFNVTNRMADEHPPEIFETKSSGRRKSDERTMVIYGGTARGHGGQLSYCLLFLLLCVVAAQEKAALEKTVSTSAKSDLCTYTLVVHEFDTSKCTAYKPEYALADGADRQRPHDDAPSTYVSSAERRKSRRSRLTEADKSKIRPSSNDEDSPELGTMLKDVENKLLEEMVRNRALNSTLSRHEALLQEARNTLDSYRSNFTSVFYQMMQVERKLHRQRRINRSLNKKLSNVILDVVEVNNVISKKLPASGAPVAGNSAGKQFSVESSSSIRACPGLSNVSKQHEDLGIFRKRSSFPDQLQGDFAHVARGTVQCMEESAKPVGLVRYWKEICCNRIKKRLLLWDARANLKFGRASLFTKSDKFRISMKPIEHFSYVSEPLALKEKMNWEHKLVAVSLISVAVIVITVDDPSQCPAVDHVDSLRLLPGYSDLMRQMTMEK</sequence>
<keyword evidence="1" id="KW-0175">Coiled coil</keyword>
<evidence type="ECO:0000313" key="3">
    <source>
        <dbReference type="EMBL" id="KAK3757631.1"/>
    </source>
</evidence>
<proteinExistence type="predicted"/>
<feature type="compositionally biased region" description="Basic and acidic residues" evidence="2">
    <location>
        <begin position="256"/>
        <end position="266"/>
    </location>
</feature>
<dbReference type="AlphaFoldDB" id="A0AAE0YW60"/>
<feature type="region of interest" description="Disordered" evidence="2">
    <location>
        <begin position="255"/>
        <end position="304"/>
    </location>
</feature>
<comment type="caution">
    <text evidence="3">The sequence shown here is derived from an EMBL/GenBank/DDBJ whole genome shotgun (WGS) entry which is preliminary data.</text>
</comment>
<dbReference type="EMBL" id="JAWDGP010005352">
    <property type="protein sequence ID" value="KAK3757631.1"/>
    <property type="molecule type" value="Genomic_DNA"/>
</dbReference>
<evidence type="ECO:0000256" key="2">
    <source>
        <dbReference type="SAM" id="MobiDB-lite"/>
    </source>
</evidence>
<feature type="coiled-coil region" evidence="1">
    <location>
        <begin position="322"/>
        <end position="377"/>
    </location>
</feature>
<reference evidence="3" key="1">
    <citation type="journal article" date="2023" name="G3 (Bethesda)">
        <title>A reference genome for the long-term kleptoplast-retaining sea slug Elysia crispata morphotype clarki.</title>
        <authorList>
            <person name="Eastman K.E."/>
            <person name="Pendleton A.L."/>
            <person name="Shaikh M.A."/>
            <person name="Suttiyut T."/>
            <person name="Ogas R."/>
            <person name="Tomko P."/>
            <person name="Gavelis G."/>
            <person name="Widhalm J.R."/>
            <person name="Wisecaver J.H."/>
        </authorList>
    </citation>
    <scope>NUCLEOTIDE SEQUENCE</scope>
    <source>
        <strain evidence="3">ECLA1</strain>
    </source>
</reference>
<name>A0AAE0YW60_9GAST</name>
<gene>
    <name evidence="3" type="ORF">RRG08_000146</name>
</gene>